<evidence type="ECO:0000259" key="10">
    <source>
        <dbReference type="Pfam" id="PF01545"/>
    </source>
</evidence>
<name>A0A937F9F0_9BACT</name>
<proteinExistence type="inferred from homology"/>
<evidence type="ECO:0000256" key="1">
    <source>
        <dbReference type="ARBA" id="ARBA00004141"/>
    </source>
</evidence>
<comment type="caution">
    <text evidence="12">The sequence shown here is derived from an EMBL/GenBank/DDBJ whole genome shotgun (WGS) entry which is preliminary data.</text>
</comment>
<evidence type="ECO:0000313" key="12">
    <source>
        <dbReference type="EMBL" id="MBL3656715.1"/>
    </source>
</evidence>
<keyword evidence="3" id="KW-0813">Transport</keyword>
<dbReference type="Gene3D" id="1.20.1510.10">
    <property type="entry name" value="Cation efflux protein transmembrane domain"/>
    <property type="match status" value="1"/>
</dbReference>
<dbReference type="InterPro" id="IPR002524">
    <property type="entry name" value="Cation_efflux"/>
</dbReference>
<feature type="domain" description="Cation efflux protein transmembrane" evidence="10">
    <location>
        <begin position="20"/>
        <end position="209"/>
    </location>
</feature>
<feature type="transmembrane region" description="Helical" evidence="9">
    <location>
        <begin position="87"/>
        <end position="109"/>
    </location>
</feature>
<evidence type="ECO:0000256" key="3">
    <source>
        <dbReference type="ARBA" id="ARBA00022448"/>
    </source>
</evidence>
<keyword evidence="5" id="KW-0864">Zinc transport</keyword>
<organism evidence="12 13">
    <name type="scientific">Fulvivirga sediminis</name>
    <dbReference type="NCBI Taxonomy" id="2803949"/>
    <lineage>
        <taxon>Bacteria</taxon>
        <taxon>Pseudomonadati</taxon>
        <taxon>Bacteroidota</taxon>
        <taxon>Cytophagia</taxon>
        <taxon>Cytophagales</taxon>
        <taxon>Fulvivirgaceae</taxon>
        <taxon>Fulvivirga</taxon>
    </lineage>
</organism>
<dbReference type="Proteomes" id="UP000659388">
    <property type="component" value="Unassembled WGS sequence"/>
</dbReference>
<keyword evidence="4 9" id="KW-0812">Transmembrane</keyword>
<keyword evidence="6 9" id="KW-1133">Transmembrane helix</keyword>
<dbReference type="NCBIfam" id="TIGR01297">
    <property type="entry name" value="CDF"/>
    <property type="match status" value="1"/>
</dbReference>
<dbReference type="Pfam" id="PF01545">
    <property type="entry name" value="Cation_efflux"/>
    <property type="match status" value="1"/>
</dbReference>
<feature type="transmembrane region" description="Helical" evidence="9">
    <location>
        <begin position="151"/>
        <end position="174"/>
    </location>
</feature>
<dbReference type="RefSeq" id="WP_202244499.1">
    <property type="nucleotide sequence ID" value="NZ_JAESIY010000005.1"/>
</dbReference>
<dbReference type="PANTHER" id="PTHR11562">
    <property type="entry name" value="CATION EFFLUX PROTEIN/ ZINC TRANSPORTER"/>
    <property type="match status" value="1"/>
</dbReference>
<sequence length="299" mass="33153">MAHDHSHHHGHHHHHGSGNIKVAFFLNLAFTIIEIIGGIFTNSIAILSDALHDLGDSLSLGLSWYFQNLSSKGRDKTFSYGYRRFSLLGAIINSIVLFSGSVFIIYEAIPRILNPEQPETKGMIGLAVVGIIINGAAVLRLKKGSSINEEVISLHLLEDVLGWVAVLIGALIMHFVDAPVIDPLLSLGISAFILYNVFKNLKKSFTIILQGTPRHLEIDKIRTEIEALKDINEVHDCHLWTLDGEYNIFSAHLVVNSSKSIEELAEIKSKVRSLLSELHVNHATLEFETTQEPCALENC</sequence>
<keyword evidence="13" id="KW-1185">Reference proteome</keyword>
<keyword evidence="7" id="KW-0406">Ion transport</keyword>
<feature type="transmembrane region" description="Helical" evidence="9">
    <location>
        <begin position="20"/>
        <end position="40"/>
    </location>
</feature>
<evidence type="ECO:0000256" key="4">
    <source>
        <dbReference type="ARBA" id="ARBA00022692"/>
    </source>
</evidence>
<evidence type="ECO:0000256" key="5">
    <source>
        <dbReference type="ARBA" id="ARBA00022906"/>
    </source>
</evidence>
<dbReference type="InterPro" id="IPR058533">
    <property type="entry name" value="Cation_efflux_TM"/>
</dbReference>
<dbReference type="GO" id="GO:0005385">
    <property type="term" value="F:zinc ion transmembrane transporter activity"/>
    <property type="evidence" value="ECO:0007669"/>
    <property type="project" value="TreeGrafter"/>
</dbReference>
<dbReference type="SUPFAM" id="SSF160240">
    <property type="entry name" value="Cation efflux protein cytoplasmic domain-like"/>
    <property type="match status" value="1"/>
</dbReference>
<protein>
    <submittedName>
        <fullName evidence="12">Cation transporter</fullName>
    </submittedName>
</protein>
<feature type="domain" description="Cation efflux protein cytoplasmic" evidence="11">
    <location>
        <begin position="213"/>
        <end position="283"/>
    </location>
</feature>
<dbReference type="AlphaFoldDB" id="A0A937F9F0"/>
<dbReference type="SUPFAM" id="SSF161111">
    <property type="entry name" value="Cation efflux protein transmembrane domain-like"/>
    <property type="match status" value="1"/>
</dbReference>
<reference evidence="12" key="1">
    <citation type="submission" date="2021-01" db="EMBL/GenBank/DDBJ databases">
        <title>Fulvivirga kasyanovii gen. nov., sp nov., a novel member of the phylum Bacteroidetes isolated from seawater in a mussel farm.</title>
        <authorList>
            <person name="Zhao L.-H."/>
            <person name="Wang Z.-J."/>
        </authorList>
    </citation>
    <scope>NUCLEOTIDE SEQUENCE</scope>
    <source>
        <strain evidence="12">2943</strain>
    </source>
</reference>
<dbReference type="Pfam" id="PF16916">
    <property type="entry name" value="ZT_dimer"/>
    <property type="match status" value="1"/>
</dbReference>
<comment type="similarity">
    <text evidence="2">Belongs to the cation diffusion facilitator (CDF) transporter (TC 2.A.4) family. SLC30A subfamily.</text>
</comment>
<evidence type="ECO:0000259" key="11">
    <source>
        <dbReference type="Pfam" id="PF16916"/>
    </source>
</evidence>
<dbReference type="EMBL" id="JAESIY010000005">
    <property type="protein sequence ID" value="MBL3656715.1"/>
    <property type="molecule type" value="Genomic_DNA"/>
</dbReference>
<dbReference type="InterPro" id="IPR027470">
    <property type="entry name" value="Cation_efflux_CTD"/>
</dbReference>
<dbReference type="InterPro" id="IPR036837">
    <property type="entry name" value="Cation_efflux_CTD_sf"/>
</dbReference>
<dbReference type="PANTHER" id="PTHR11562:SF17">
    <property type="entry name" value="RE54080P-RELATED"/>
    <property type="match status" value="1"/>
</dbReference>
<dbReference type="InterPro" id="IPR027469">
    <property type="entry name" value="Cation_efflux_TMD_sf"/>
</dbReference>
<dbReference type="GO" id="GO:0005886">
    <property type="term" value="C:plasma membrane"/>
    <property type="evidence" value="ECO:0007669"/>
    <property type="project" value="TreeGrafter"/>
</dbReference>
<accession>A0A937F9F0</accession>
<dbReference type="InterPro" id="IPR050681">
    <property type="entry name" value="CDF/SLC30A"/>
</dbReference>
<evidence type="ECO:0000256" key="6">
    <source>
        <dbReference type="ARBA" id="ARBA00022989"/>
    </source>
</evidence>
<evidence type="ECO:0000256" key="2">
    <source>
        <dbReference type="ARBA" id="ARBA00008873"/>
    </source>
</evidence>
<evidence type="ECO:0000256" key="9">
    <source>
        <dbReference type="SAM" id="Phobius"/>
    </source>
</evidence>
<evidence type="ECO:0000256" key="7">
    <source>
        <dbReference type="ARBA" id="ARBA00023065"/>
    </source>
</evidence>
<feature type="transmembrane region" description="Helical" evidence="9">
    <location>
        <begin position="121"/>
        <end position="139"/>
    </location>
</feature>
<feature type="transmembrane region" description="Helical" evidence="9">
    <location>
        <begin position="180"/>
        <end position="198"/>
    </location>
</feature>
<evidence type="ECO:0000256" key="8">
    <source>
        <dbReference type="ARBA" id="ARBA00023136"/>
    </source>
</evidence>
<evidence type="ECO:0000313" key="13">
    <source>
        <dbReference type="Proteomes" id="UP000659388"/>
    </source>
</evidence>
<keyword evidence="8 9" id="KW-0472">Membrane</keyword>
<keyword evidence="5" id="KW-0862">Zinc</keyword>
<gene>
    <name evidence="12" type="ORF">JL102_11280</name>
</gene>
<comment type="subcellular location">
    <subcellularLocation>
        <location evidence="1">Membrane</location>
        <topology evidence="1">Multi-pass membrane protein</topology>
    </subcellularLocation>
</comment>